<keyword evidence="7 11" id="KW-0418">Kinase</keyword>
<comment type="subcellular location">
    <subcellularLocation>
        <location evidence="11">Cytoplasm</location>
    </subcellularLocation>
</comment>
<dbReference type="InterPro" id="IPR000719">
    <property type="entry name" value="Prot_kinase_dom"/>
</dbReference>
<evidence type="ECO:0000256" key="3">
    <source>
        <dbReference type="ARBA" id="ARBA00022527"/>
    </source>
</evidence>
<protein>
    <recommendedName>
        <fullName evidence="11">Stress-activated protein kinase JNK</fullName>
        <ecNumber evidence="11">2.7.11.24</ecNumber>
    </recommendedName>
</protein>
<evidence type="ECO:0000256" key="9">
    <source>
        <dbReference type="ARBA" id="ARBA00047592"/>
    </source>
</evidence>
<dbReference type="Gene3D" id="3.30.200.20">
    <property type="entry name" value="Phosphorylase Kinase, domain 1"/>
    <property type="match status" value="1"/>
</dbReference>
<evidence type="ECO:0000313" key="13">
    <source>
        <dbReference type="EMBL" id="ALB00838.1"/>
    </source>
</evidence>
<name>A0A0K2JPL9_UREUN</name>
<evidence type="ECO:0000256" key="7">
    <source>
        <dbReference type="ARBA" id="ARBA00022777"/>
    </source>
</evidence>
<comment type="catalytic activity">
    <reaction evidence="9">
        <text>L-threonyl-[protein] + ATP = O-phospho-L-threonyl-[protein] + ADP + H(+)</text>
        <dbReference type="Rhea" id="RHEA:46608"/>
        <dbReference type="Rhea" id="RHEA-COMP:11060"/>
        <dbReference type="Rhea" id="RHEA-COMP:11605"/>
        <dbReference type="ChEBI" id="CHEBI:15378"/>
        <dbReference type="ChEBI" id="CHEBI:30013"/>
        <dbReference type="ChEBI" id="CHEBI:30616"/>
        <dbReference type="ChEBI" id="CHEBI:61977"/>
        <dbReference type="ChEBI" id="CHEBI:456216"/>
        <dbReference type="EC" id="2.7.11.24"/>
    </reaction>
</comment>
<dbReference type="EC" id="2.7.11.24" evidence="11"/>
<dbReference type="FunFam" id="1.10.510.10:FF:000009">
    <property type="entry name" value="Mitogen-activated protein kinase"/>
    <property type="match status" value="1"/>
</dbReference>
<reference evidence="13" key="1">
    <citation type="submission" date="2015-03" db="EMBL/GenBank/DDBJ databases">
        <title>Characteristics of MAPKs and their responses to sulfide stress in Urechis unicinctus hindgut.</title>
        <authorList>
            <person name="Liu S."/>
        </authorList>
    </citation>
    <scope>NUCLEOTIDE SEQUENCE</scope>
</reference>
<comment type="catalytic activity">
    <reaction evidence="10">
        <text>L-seryl-[protein] + ATP = O-phospho-L-seryl-[protein] + ADP + H(+)</text>
        <dbReference type="Rhea" id="RHEA:17989"/>
        <dbReference type="Rhea" id="RHEA-COMP:9863"/>
        <dbReference type="Rhea" id="RHEA-COMP:11604"/>
        <dbReference type="ChEBI" id="CHEBI:15378"/>
        <dbReference type="ChEBI" id="CHEBI:29999"/>
        <dbReference type="ChEBI" id="CHEBI:30616"/>
        <dbReference type="ChEBI" id="CHEBI:83421"/>
        <dbReference type="ChEBI" id="CHEBI:456216"/>
        <dbReference type="EC" id="2.7.11.24"/>
    </reaction>
</comment>
<dbReference type="PRINTS" id="PR01772">
    <property type="entry name" value="JNKMAPKINASE"/>
</dbReference>
<comment type="similarity">
    <text evidence="2 11">Belongs to the protein kinase superfamily. CMGC Ser/Thr protein kinase family. MAP kinase subfamily.</text>
</comment>
<dbReference type="InterPro" id="IPR008351">
    <property type="entry name" value="MAPK_JNK"/>
</dbReference>
<keyword evidence="3 11" id="KW-0723">Serine/threonine-protein kinase</keyword>
<dbReference type="FunFam" id="3.30.200.20:FF:000210">
    <property type="entry name" value="Mitogen-activated protein kinase"/>
    <property type="match status" value="1"/>
</dbReference>
<dbReference type="CDD" id="cd07850">
    <property type="entry name" value="STKc_JNK"/>
    <property type="match status" value="1"/>
</dbReference>
<dbReference type="GO" id="GO:0005524">
    <property type="term" value="F:ATP binding"/>
    <property type="evidence" value="ECO:0007669"/>
    <property type="project" value="UniProtKB-UniRule"/>
</dbReference>
<dbReference type="SMART" id="SM00220">
    <property type="entry name" value="S_TKc"/>
    <property type="match status" value="1"/>
</dbReference>
<evidence type="ECO:0000256" key="8">
    <source>
        <dbReference type="ARBA" id="ARBA00022840"/>
    </source>
</evidence>
<dbReference type="InterPro" id="IPR050117">
    <property type="entry name" value="MAPK"/>
</dbReference>
<keyword evidence="6 11" id="KW-0547">Nucleotide-binding</keyword>
<dbReference type="GO" id="GO:0004707">
    <property type="term" value="F:MAP kinase activity"/>
    <property type="evidence" value="ECO:0007669"/>
    <property type="project" value="UniProtKB-UniRule"/>
</dbReference>
<dbReference type="PROSITE" id="PS50011">
    <property type="entry name" value="PROTEIN_KINASE_DOM"/>
    <property type="match status" value="1"/>
</dbReference>
<evidence type="ECO:0000256" key="5">
    <source>
        <dbReference type="ARBA" id="ARBA00022679"/>
    </source>
</evidence>
<dbReference type="PROSITE" id="PS01351">
    <property type="entry name" value="MAPK"/>
    <property type="match status" value="1"/>
</dbReference>
<dbReference type="PROSITE" id="PS00108">
    <property type="entry name" value="PROTEIN_KINASE_ST"/>
    <property type="match status" value="1"/>
</dbReference>
<dbReference type="InterPro" id="IPR008271">
    <property type="entry name" value="Ser/Thr_kinase_AS"/>
</dbReference>
<dbReference type="SUPFAM" id="SSF56112">
    <property type="entry name" value="Protein kinase-like (PK-like)"/>
    <property type="match status" value="1"/>
</dbReference>
<dbReference type="EMBL" id="KP893339">
    <property type="protein sequence ID" value="ALB00838.1"/>
    <property type="molecule type" value="mRNA"/>
</dbReference>
<keyword evidence="8 11" id="KW-0067">ATP-binding</keyword>
<sequence length="403" mass="45868">MSGKLPSQFTTVDVGDSTFTILKRYQNLKPVGSGAQGIVCAAYDTVTGQNVAIKKLSRPFQNVTHSKRAYREFVLMKLVNHKNIISLVYAFTPQRTFDEFQDVYLVMELMDANLCQVIQMDLDHERMSYLLYQVLCGIKHLHSAGIIHRDLKPSNIVVKSDCTLKILDFGLARTAGTSFMMTPYVVTRYYRAPEVILGMGYKENVDIWSVGCIMGEMIKSVVLFPGTDHIDQWNKIIEQLGTPSHEFMKRLQPTVRNYVENRPKYAGYPTEKLFPDVLFPSDSTEHSGLKASMARDLLSKMLVIDPEKRISVDDALMHPYINVWYDESEVNGPPPHQYDHSVDQKEHTVEQWKELIFKEVIDFENRDRQNYGGVIHNNVGGASSITEETGGSHQKRQEYGGCV</sequence>
<accession>A0A0K2JPL9</accession>
<dbReference type="Gene3D" id="1.10.510.10">
    <property type="entry name" value="Transferase(Phosphotransferase) domain 1"/>
    <property type="match status" value="1"/>
</dbReference>
<keyword evidence="11" id="KW-0460">Magnesium</keyword>
<evidence type="ECO:0000256" key="11">
    <source>
        <dbReference type="RuleBase" id="RU368052"/>
    </source>
</evidence>
<evidence type="ECO:0000256" key="1">
    <source>
        <dbReference type="ARBA" id="ARBA00001946"/>
    </source>
</evidence>
<evidence type="ECO:0000256" key="6">
    <source>
        <dbReference type="ARBA" id="ARBA00022741"/>
    </source>
</evidence>
<comment type="function">
    <text evidence="11">Responds to activation by environmental stress and pro-inflammatory cytokines by phosphorylating a number of transcription factors, and thus regulates transcriptional activity.</text>
</comment>
<proteinExistence type="evidence at transcript level"/>
<feature type="domain" description="Protein kinase" evidence="12">
    <location>
        <begin position="25"/>
        <end position="321"/>
    </location>
</feature>
<evidence type="ECO:0000256" key="2">
    <source>
        <dbReference type="ARBA" id="ARBA00008832"/>
    </source>
</evidence>
<dbReference type="InterPro" id="IPR011009">
    <property type="entry name" value="Kinase-like_dom_sf"/>
</dbReference>
<keyword evidence="4 11" id="KW-0597">Phosphoprotein</keyword>
<dbReference type="InterPro" id="IPR003527">
    <property type="entry name" value="MAP_kinase_CS"/>
</dbReference>
<organism evidence="13">
    <name type="scientific">Urechis unicinctus</name>
    <name type="common">Fat innkeeper worm</name>
    <name type="synonym">Chinese penis fish</name>
    <dbReference type="NCBI Taxonomy" id="6432"/>
    <lineage>
        <taxon>Eukaryota</taxon>
        <taxon>Metazoa</taxon>
        <taxon>Spiralia</taxon>
        <taxon>Lophotrochozoa</taxon>
        <taxon>Annelida</taxon>
        <taxon>Polychaeta</taxon>
        <taxon>Echiura</taxon>
        <taxon>Xenopneusta</taxon>
        <taxon>Urechidae</taxon>
        <taxon>Urechis</taxon>
    </lineage>
</organism>
<keyword evidence="5 11" id="KW-0808">Transferase</keyword>
<evidence type="ECO:0000256" key="4">
    <source>
        <dbReference type="ARBA" id="ARBA00022553"/>
    </source>
</evidence>
<evidence type="ECO:0000259" key="12">
    <source>
        <dbReference type="PROSITE" id="PS50011"/>
    </source>
</evidence>
<dbReference type="Pfam" id="PF00069">
    <property type="entry name" value="Pkinase"/>
    <property type="match status" value="1"/>
</dbReference>
<dbReference type="AlphaFoldDB" id="A0A0K2JPL9"/>
<dbReference type="GO" id="GO:0005737">
    <property type="term" value="C:cytoplasm"/>
    <property type="evidence" value="ECO:0007669"/>
    <property type="project" value="UniProtKB-SubCell"/>
</dbReference>
<evidence type="ECO:0000256" key="10">
    <source>
        <dbReference type="ARBA" id="ARBA00048312"/>
    </source>
</evidence>
<dbReference type="GO" id="GO:0106310">
    <property type="term" value="F:protein serine kinase activity"/>
    <property type="evidence" value="ECO:0007669"/>
    <property type="project" value="UniProtKB-UniRule"/>
</dbReference>
<dbReference type="PANTHER" id="PTHR24055">
    <property type="entry name" value="MITOGEN-ACTIVATED PROTEIN KINASE"/>
    <property type="match status" value="1"/>
</dbReference>
<comment type="cofactor">
    <cofactor evidence="1 11">
        <name>Mg(2+)</name>
        <dbReference type="ChEBI" id="CHEBI:18420"/>
    </cofactor>
</comment>